<keyword evidence="2" id="KW-1185">Reference proteome</keyword>
<dbReference type="RefSeq" id="WP_148951720.1">
    <property type="nucleotide sequence ID" value="NZ_CP043312.1"/>
</dbReference>
<protein>
    <submittedName>
        <fullName evidence="1">Uncharacterized protein</fullName>
    </submittedName>
</protein>
<dbReference type="AlphaFoldDB" id="A0A5C0UHY8"/>
<evidence type="ECO:0000313" key="2">
    <source>
        <dbReference type="Proteomes" id="UP000323844"/>
    </source>
</evidence>
<name>A0A5C0UHY8_9RICK</name>
<dbReference type="KEGG" id="snay:FZC37_00140"/>
<organism evidence="1 2">
    <name type="scientific">Candidatus Sneabacter namystus</name>
    <dbReference type="NCBI Taxonomy" id="2601646"/>
    <lineage>
        <taxon>Bacteria</taxon>
        <taxon>Pseudomonadati</taxon>
        <taxon>Pseudomonadota</taxon>
        <taxon>Alphaproteobacteria</taxon>
        <taxon>Rickettsiales</taxon>
        <taxon>Rickettsiaceae</taxon>
        <taxon>Rickettsieae</taxon>
        <taxon>Candidatus Sneabacter</taxon>
    </lineage>
</organism>
<accession>A0A5C0UHY8</accession>
<dbReference type="EMBL" id="CP043312">
    <property type="protein sequence ID" value="QEK39359.1"/>
    <property type="molecule type" value="Genomic_DNA"/>
</dbReference>
<dbReference type="OrthoDB" id="8659436at2"/>
<reference evidence="1 2" key="1">
    <citation type="submission" date="2019-08" db="EMBL/GenBank/DDBJ databases">
        <title>Highly reduced genomes of protist endosymbionts show evolutionary convergence.</title>
        <authorList>
            <person name="George E."/>
            <person name="Husnik F."/>
            <person name="Tashyreva D."/>
            <person name="Prokopchuk G."/>
            <person name="Horak A."/>
            <person name="Kwong W.K."/>
            <person name="Lukes J."/>
            <person name="Keeling P.J."/>
        </authorList>
    </citation>
    <scope>NUCLEOTIDE SEQUENCE [LARGE SCALE GENOMIC DNA]</scope>
    <source>
        <strain evidence="1">1621</strain>
    </source>
</reference>
<gene>
    <name evidence="1" type="ORF">FZC37_00140</name>
</gene>
<proteinExistence type="predicted"/>
<dbReference type="Proteomes" id="UP000323844">
    <property type="component" value="Chromosome"/>
</dbReference>
<sequence length="207" mass="24574">MIRSLSWGTIHHLPKPILHRAFVGLRYHVSRPNCYSLLDKLNLKAISEHDKLKKFAEVELAKTLKENGHTREVIESCKKIYEDIQSFPQMFSLKNTGPCCTATILEHDNEYRIYIAFNYDKVINEQVLNKIRRDFVDVVQEKLKIEDFVSYHFKESKFLAREQRKFERKVAGKPWRQFYDGKLREDYSKLITDLQAVAKNYKLTTEE</sequence>
<evidence type="ECO:0000313" key="1">
    <source>
        <dbReference type="EMBL" id="QEK39359.1"/>
    </source>
</evidence>